<reference evidence="2" key="1">
    <citation type="journal article" date="2019" name="Int. J. Syst. Evol. Microbiol.">
        <title>The Global Catalogue of Microorganisms (GCM) 10K type strain sequencing project: providing services to taxonomists for standard genome sequencing and annotation.</title>
        <authorList>
            <consortium name="The Broad Institute Genomics Platform"/>
            <consortium name="The Broad Institute Genome Sequencing Center for Infectious Disease"/>
            <person name="Wu L."/>
            <person name="Ma J."/>
        </authorList>
    </citation>
    <scope>NUCLEOTIDE SEQUENCE [LARGE SCALE GENOMIC DNA]</scope>
    <source>
        <strain evidence="2">CGMCC 1.10106</strain>
    </source>
</reference>
<accession>A0ABQ1H5Y9</accession>
<dbReference type="InterPro" id="IPR021133">
    <property type="entry name" value="HEAT_type_2"/>
</dbReference>
<organism evidence="1 2">
    <name type="scientific">Sphingomonas psychrolutea</name>
    <dbReference type="NCBI Taxonomy" id="1259676"/>
    <lineage>
        <taxon>Bacteria</taxon>
        <taxon>Pseudomonadati</taxon>
        <taxon>Pseudomonadota</taxon>
        <taxon>Alphaproteobacteria</taxon>
        <taxon>Sphingomonadales</taxon>
        <taxon>Sphingomonadaceae</taxon>
        <taxon>Sphingomonas</taxon>
    </lineage>
</organism>
<protein>
    <recommendedName>
        <fullName evidence="3">HEAT repeat domain-containing protein</fullName>
    </recommendedName>
</protein>
<name>A0ABQ1H5Y9_9SPHN</name>
<evidence type="ECO:0008006" key="3">
    <source>
        <dbReference type="Google" id="ProtNLM"/>
    </source>
</evidence>
<sequence>MIVLPDRVSLDAAAARSFAAAAAFRASEPYRGLEDLFAEVAVERAISTLLRDHDWVGALIAPLIAALAEDPWFEPPFRVARDGLRIGTVLFESAAVSIAATVLSADALAHLPPPRTVVIPGRVTVTRYVRAGNARLRRWEAEPMLADFSATTAKPCAPLPDLRLGDGDVVRSDGRTQGHVIADATSDVVTLSATLRAQTIPYAREYAIDSGALVRVATNDDRAARTQMLLAYLRLAGRRGSEACFAAATRDPAFFLRWAAMREWLASDARAALPRLREMAGGDPNAEVRAAANATLALVEQRLAA</sequence>
<evidence type="ECO:0000313" key="2">
    <source>
        <dbReference type="Proteomes" id="UP000618591"/>
    </source>
</evidence>
<dbReference type="PROSITE" id="PS50077">
    <property type="entry name" value="HEAT_REPEAT"/>
    <property type="match status" value="1"/>
</dbReference>
<gene>
    <name evidence="1" type="ORF">GCM10011395_33040</name>
</gene>
<keyword evidence="2" id="KW-1185">Reference proteome</keyword>
<proteinExistence type="predicted"/>
<dbReference type="RefSeq" id="WP_188449462.1">
    <property type="nucleotide sequence ID" value="NZ_BMDW01000027.1"/>
</dbReference>
<dbReference type="EMBL" id="BMDW01000027">
    <property type="protein sequence ID" value="GGA60055.1"/>
    <property type="molecule type" value="Genomic_DNA"/>
</dbReference>
<dbReference type="Proteomes" id="UP000618591">
    <property type="component" value="Unassembled WGS sequence"/>
</dbReference>
<evidence type="ECO:0000313" key="1">
    <source>
        <dbReference type="EMBL" id="GGA60055.1"/>
    </source>
</evidence>
<comment type="caution">
    <text evidence="1">The sequence shown here is derived from an EMBL/GenBank/DDBJ whole genome shotgun (WGS) entry which is preliminary data.</text>
</comment>